<evidence type="ECO:0000256" key="4">
    <source>
        <dbReference type="ARBA" id="ARBA00022691"/>
    </source>
</evidence>
<dbReference type="Pfam" id="PF05724">
    <property type="entry name" value="TPMT"/>
    <property type="match status" value="1"/>
</dbReference>
<dbReference type="PANTHER" id="PTHR32183:SF6">
    <property type="entry name" value="CYSTEINE SULFINATE DESULFINASE_CYSTEINE DESULFURASE AND RELATED ENZYMES"/>
    <property type="match status" value="1"/>
</dbReference>
<evidence type="ECO:0000256" key="2">
    <source>
        <dbReference type="ARBA" id="ARBA00022603"/>
    </source>
</evidence>
<sequence>MSTPNVNTAPKSAAPTQNQDRLKTFFDGHEEEKHASRWDDLWKSGDFLPWDRGFTNPALVDALNERKDIFGAPTNANGSRKRALVPGYGRGYDLVLLAAHGYDAYGIEVSENAVKAAEEWLKNPGEGKEGEYTTRDAKVGRGVAKGLLGDFFKDDWATEIGGIGEGFDLIYDCTFLSALPPSLRAPWALRMSQLLSPTGVLVCLEFPTHKPPKSGGPPWALPSVVYEELFKRPGEEIRYDEDGKVICEDRAKNKNTLSRVAYWKPARTHQVGIINGEVKDWVSVWKHKE</sequence>
<proteinExistence type="predicted"/>
<dbReference type="Proteomes" id="UP000700596">
    <property type="component" value="Unassembled WGS sequence"/>
</dbReference>
<name>A0A9P9E2L7_9PLEO</name>
<dbReference type="PANTHER" id="PTHR32183">
    <property type="match status" value="1"/>
</dbReference>
<organism evidence="6 7">
    <name type="scientific">Dendryphion nanum</name>
    <dbReference type="NCBI Taxonomy" id="256645"/>
    <lineage>
        <taxon>Eukaryota</taxon>
        <taxon>Fungi</taxon>
        <taxon>Dikarya</taxon>
        <taxon>Ascomycota</taxon>
        <taxon>Pezizomycotina</taxon>
        <taxon>Dothideomycetes</taxon>
        <taxon>Pleosporomycetidae</taxon>
        <taxon>Pleosporales</taxon>
        <taxon>Torulaceae</taxon>
        <taxon>Dendryphion</taxon>
    </lineage>
</organism>
<dbReference type="PROSITE" id="PS51585">
    <property type="entry name" value="SAM_MT_TPMT"/>
    <property type="match status" value="1"/>
</dbReference>
<reference evidence="6" key="1">
    <citation type="journal article" date="2021" name="Nat. Commun.">
        <title>Genetic determinants of endophytism in the Arabidopsis root mycobiome.</title>
        <authorList>
            <person name="Mesny F."/>
            <person name="Miyauchi S."/>
            <person name="Thiergart T."/>
            <person name="Pickel B."/>
            <person name="Atanasova L."/>
            <person name="Karlsson M."/>
            <person name="Huettel B."/>
            <person name="Barry K.W."/>
            <person name="Haridas S."/>
            <person name="Chen C."/>
            <person name="Bauer D."/>
            <person name="Andreopoulos W."/>
            <person name="Pangilinan J."/>
            <person name="LaButti K."/>
            <person name="Riley R."/>
            <person name="Lipzen A."/>
            <person name="Clum A."/>
            <person name="Drula E."/>
            <person name="Henrissat B."/>
            <person name="Kohler A."/>
            <person name="Grigoriev I.V."/>
            <person name="Martin F.M."/>
            <person name="Hacquard S."/>
        </authorList>
    </citation>
    <scope>NUCLEOTIDE SEQUENCE</scope>
    <source>
        <strain evidence="6">MPI-CAGE-CH-0243</strain>
    </source>
</reference>
<protein>
    <submittedName>
        <fullName evidence="6">S-adenosyl-L-methionine-dependent methyltransferase</fullName>
    </submittedName>
</protein>
<accession>A0A9P9E2L7</accession>
<keyword evidence="2 6" id="KW-0489">Methyltransferase</keyword>
<dbReference type="GO" id="GO:0008757">
    <property type="term" value="F:S-adenosylmethionine-dependent methyltransferase activity"/>
    <property type="evidence" value="ECO:0007669"/>
    <property type="project" value="InterPro"/>
</dbReference>
<feature type="compositionally biased region" description="Polar residues" evidence="5">
    <location>
        <begin position="1"/>
        <end position="19"/>
    </location>
</feature>
<evidence type="ECO:0000256" key="3">
    <source>
        <dbReference type="ARBA" id="ARBA00022679"/>
    </source>
</evidence>
<comment type="caution">
    <text evidence="6">The sequence shown here is derived from an EMBL/GenBank/DDBJ whole genome shotgun (WGS) entry which is preliminary data.</text>
</comment>
<keyword evidence="4" id="KW-0949">S-adenosyl-L-methionine</keyword>
<evidence type="ECO:0000256" key="1">
    <source>
        <dbReference type="ARBA" id="ARBA00022553"/>
    </source>
</evidence>
<feature type="region of interest" description="Disordered" evidence="5">
    <location>
        <begin position="1"/>
        <end position="21"/>
    </location>
</feature>
<dbReference type="SUPFAM" id="SSF53335">
    <property type="entry name" value="S-adenosyl-L-methionine-dependent methyltransferases"/>
    <property type="match status" value="1"/>
</dbReference>
<dbReference type="AlphaFoldDB" id="A0A9P9E2L7"/>
<keyword evidence="7" id="KW-1185">Reference proteome</keyword>
<dbReference type="Gene3D" id="3.40.50.150">
    <property type="entry name" value="Vaccinia Virus protein VP39"/>
    <property type="match status" value="1"/>
</dbReference>
<gene>
    <name evidence="6" type="ORF">B0J11DRAFT_248365</name>
</gene>
<dbReference type="InterPro" id="IPR008854">
    <property type="entry name" value="TPMT"/>
</dbReference>
<dbReference type="GO" id="GO:0032259">
    <property type="term" value="P:methylation"/>
    <property type="evidence" value="ECO:0007669"/>
    <property type="project" value="UniProtKB-KW"/>
</dbReference>
<dbReference type="OrthoDB" id="276151at2759"/>
<dbReference type="EMBL" id="JAGMWT010000004">
    <property type="protein sequence ID" value="KAH7130285.1"/>
    <property type="molecule type" value="Genomic_DNA"/>
</dbReference>
<dbReference type="InterPro" id="IPR029063">
    <property type="entry name" value="SAM-dependent_MTases_sf"/>
</dbReference>
<evidence type="ECO:0000313" key="7">
    <source>
        <dbReference type="Proteomes" id="UP000700596"/>
    </source>
</evidence>
<evidence type="ECO:0000256" key="5">
    <source>
        <dbReference type="SAM" id="MobiDB-lite"/>
    </source>
</evidence>
<keyword evidence="3" id="KW-0808">Transferase</keyword>
<evidence type="ECO:0000313" key="6">
    <source>
        <dbReference type="EMBL" id="KAH7130285.1"/>
    </source>
</evidence>
<keyword evidence="1" id="KW-0597">Phosphoprotein</keyword>
<dbReference type="CDD" id="cd02440">
    <property type="entry name" value="AdoMet_MTases"/>
    <property type="match status" value="1"/>
</dbReference>